<organism evidence="1 2">
    <name type="scientific">Nonlabens spongiae</name>
    <dbReference type="NCBI Taxonomy" id="331648"/>
    <lineage>
        <taxon>Bacteria</taxon>
        <taxon>Pseudomonadati</taxon>
        <taxon>Bacteroidota</taxon>
        <taxon>Flavobacteriia</taxon>
        <taxon>Flavobacteriales</taxon>
        <taxon>Flavobacteriaceae</taxon>
        <taxon>Nonlabens</taxon>
    </lineage>
</organism>
<reference evidence="1 2" key="1">
    <citation type="submission" date="2016-11" db="EMBL/GenBank/DDBJ databases">
        <title>Trade-off between light-utilization and light-protection in marine flavobacteria.</title>
        <authorList>
            <person name="Kumagai Y."/>
        </authorList>
    </citation>
    <scope>NUCLEOTIDE SEQUENCE [LARGE SCALE GENOMIC DNA]</scope>
    <source>
        <strain evidence="1 2">JCM 13191</strain>
    </source>
</reference>
<dbReference type="STRING" id="331648.BST97_10375"/>
<gene>
    <name evidence="1" type="ORF">BST97_10375</name>
</gene>
<dbReference type="Proteomes" id="UP000193431">
    <property type="component" value="Chromosome"/>
</dbReference>
<sequence>MKIENIIKEALKDAIPYSQYRALVEGHVLNNSNTGAEVTEALANYTALNHQRMKRLDKKVELSPETQDFLESLSPNFSFLVITESWCGDAAHVIPVLNKIAEAGSIDLKLVLRDENEALMNEFLTNGSKSIAKLIIYNSESFEPIASWGPRPSTATQMVADEKAAKGALSPEFKQELQKWYNKDKGKTIEKDMIAVIKSIQ</sequence>
<evidence type="ECO:0000313" key="1">
    <source>
        <dbReference type="EMBL" id="ARN78360.1"/>
    </source>
</evidence>
<dbReference type="OrthoDB" id="6120799at2"/>
<keyword evidence="2" id="KW-1185">Reference proteome</keyword>
<name>A0A1W6ML89_9FLAO</name>
<dbReference type="RefSeq" id="WP_085767163.1">
    <property type="nucleotide sequence ID" value="NZ_CP019344.1"/>
</dbReference>
<protein>
    <submittedName>
        <fullName evidence="1">Thioredoxin family protein</fullName>
    </submittedName>
</protein>
<accession>A0A1W6ML89</accession>
<dbReference type="Pfam" id="PF14595">
    <property type="entry name" value="Thioredoxin_9"/>
    <property type="match status" value="1"/>
</dbReference>
<dbReference type="Gene3D" id="3.40.30.10">
    <property type="entry name" value="Glutaredoxin"/>
    <property type="match status" value="1"/>
</dbReference>
<dbReference type="InterPro" id="IPR036249">
    <property type="entry name" value="Thioredoxin-like_sf"/>
</dbReference>
<dbReference type="AlphaFoldDB" id="A0A1W6ML89"/>
<evidence type="ECO:0000313" key="2">
    <source>
        <dbReference type="Proteomes" id="UP000193431"/>
    </source>
</evidence>
<dbReference type="EMBL" id="CP019344">
    <property type="protein sequence ID" value="ARN78360.1"/>
    <property type="molecule type" value="Genomic_DNA"/>
</dbReference>
<dbReference type="SUPFAM" id="SSF52833">
    <property type="entry name" value="Thioredoxin-like"/>
    <property type="match status" value="1"/>
</dbReference>
<proteinExistence type="predicted"/>